<gene>
    <name evidence="2" type="ORF">GCM10022404_07940</name>
</gene>
<dbReference type="EMBL" id="BAABDF010000003">
    <property type="protein sequence ID" value="GAA3859558.1"/>
    <property type="molecule type" value="Genomic_DNA"/>
</dbReference>
<keyword evidence="3" id="KW-1185">Reference proteome</keyword>
<dbReference type="SUPFAM" id="SSF51182">
    <property type="entry name" value="RmlC-like cupins"/>
    <property type="match status" value="1"/>
</dbReference>
<dbReference type="Pfam" id="PF07883">
    <property type="entry name" value="Cupin_2"/>
    <property type="match status" value="1"/>
</dbReference>
<dbReference type="RefSeq" id="WP_344843754.1">
    <property type="nucleotide sequence ID" value="NZ_BAABDF010000003.1"/>
</dbReference>
<dbReference type="InterPro" id="IPR053146">
    <property type="entry name" value="QDO-like"/>
</dbReference>
<dbReference type="InterPro" id="IPR011051">
    <property type="entry name" value="RmlC_Cupin_sf"/>
</dbReference>
<reference evidence="3" key="1">
    <citation type="journal article" date="2019" name="Int. J. Syst. Evol. Microbiol.">
        <title>The Global Catalogue of Microorganisms (GCM) 10K type strain sequencing project: providing services to taxonomists for standard genome sequencing and annotation.</title>
        <authorList>
            <consortium name="The Broad Institute Genomics Platform"/>
            <consortium name="The Broad Institute Genome Sequencing Center for Infectious Disease"/>
            <person name="Wu L."/>
            <person name="Ma J."/>
        </authorList>
    </citation>
    <scope>NUCLEOTIDE SEQUENCE [LARGE SCALE GENOMIC DNA]</scope>
    <source>
        <strain evidence="3">JCM 17190</strain>
    </source>
</reference>
<name>A0ABP7JZK8_9RHOB</name>
<evidence type="ECO:0000259" key="1">
    <source>
        <dbReference type="Pfam" id="PF07883"/>
    </source>
</evidence>
<proteinExistence type="predicted"/>
<dbReference type="InterPro" id="IPR013096">
    <property type="entry name" value="Cupin_2"/>
</dbReference>
<dbReference type="PANTHER" id="PTHR36440">
    <property type="entry name" value="PUTATIVE (AFU_ORTHOLOGUE AFUA_8G07350)-RELATED"/>
    <property type="match status" value="1"/>
</dbReference>
<evidence type="ECO:0000313" key="3">
    <source>
        <dbReference type="Proteomes" id="UP001399917"/>
    </source>
</evidence>
<accession>A0ABP7JZK8</accession>
<dbReference type="Gene3D" id="2.60.120.10">
    <property type="entry name" value="Jelly Rolls"/>
    <property type="match status" value="1"/>
</dbReference>
<evidence type="ECO:0000313" key="2">
    <source>
        <dbReference type="EMBL" id="GAA3859558.1"/>
    </source>
</evidence>
<organism evidence="2 3">
    <name type="scientific">Celeribacter arenosi</name>
    <dbReference type="NCBI Taxonomy" id="792649"/>
    <lineage>
        <taxon>Bacteria</taxon>
        <taxon>Pseudomonadati</taxon>
        <taxon>Pseudomonadota</taxon>
        <taxon>Alphaproteobacteria</taxon>
        <taxon>Rhodobacterales</taxon>
        <taxon>Roseobacteraceae</taxon>
        <taxon>Celeribacter</taxon>
    </lineage>
</organism>
<protein>
    <submittedName>
        <fullName evidence="2">Cupin domain-containing protein</fullName>
    </submittedName>
</protein>
<dbReference type="Proteomes" id="UP001399917">
    <property type="component" value="Unassembled WGS sequence"/>
</dbReference>
<feature type="domain" description="Cupin type-2" evidence="1">
    <location>
        <begin position="43"/>
        <end position="103"/>
    </location>
</feature>
<dbReference type="InterPro" id="IPR014710">
    <property type="entry name" value="RmlC-like_jellyroll"/>
</dbReference>
<dbReference type="PANTHER" id="PTHR36440:SF1">
    <property type="entry name" value="PUTATIVE (AFU_ORTHOLOGUE AFUA_8G07350)-RELATED"/>
    <property type="match status" value="1"/>
</dbReference>
<sequence length="150" mass="16374">MLAPVNERPTHDWMGTTYQTILAPQETAGAMSITQIIARAHDGPPRHIHHDADETFVVLSGDVEFWLDGTRFTRGPGETAHIPRGADHTYRVCSDTPARALVILSPGGFENFFVEMAQNNYAIPTDMPAITALATAHHLDFTGPPLEDAS</sequence>
<comment type="caution">
    <text evidence="2">The sequence shown here is derived from an EMBL/GenBank/DDBJ whole genome shotgun (WGS) entry which is preliminary data.</text>
</comment>